<evidence type="ECO:0000313" key="2">
    <source>
        <dbReference type="Proteomes" id="UP000589036"/>
    </source>
</evidence>
<name>A0A852TT61_9ACTN</name>
<protein>
    <recommendedName>
        <fullName evidence="3">Oxidoreductase</fullName>
    </recommendedName>
</protein>
<accession>A0A852TT61</accession>
<dbReference type="InterPro" id="IPR029475">
    <property type="entry name" value="DUF6807"/>
</dbReference>
<reference evidence="1 2" key="1">
    <citation type="submission" date="2020-07" db="EMBL/GenBank/DDBJ databases">
        <title>Sequencing the genomes of 1000 actinobacteria strains.</title>
        <authorList>
            <person name="Klenk H.-P."/>
        </authorList>
    </citation>
    <scope>NUCLEOTIDE SEQUENCE [LARGE SCALE GENOMIC DNA]</scope>
    <source>
        <strain evidence="1 2">CXB654</strain>
    </source>
</reference>
<dbReference type="EMBL" id="JACCCC010000001">
    <property type="protein sequence ID" value="NYE47199.1"/>
    <property type="molecule type" value="Genomic_DNA"/>
</dbReference>
<sequence length="303" mass="31848">MTEPTPGARAAEETAVTLLRCRDRAVAAHNAGADLDPGLSPRPYLHPVRTFAGTPVTETLPADHVHHLGVSVAVPDVSGANFWGGRTFVRDRGPTWLPNHGRQEHRAWEHRCDSGHTELIAWVGPDGTEPITERRTVAVSAIGADAWALDVDVRLRNTGSEELSIASPAVNGRPGAGYGGFFWRAPVAAGPPRCFGPGAEGEEALHGSRSPWLALAGTSPEGAAWTLVFLAAGAVRDPWFVRAQEYPGVGAALAWDRPLVVPRGGEVRRRVVTLVADGHPGPGEVADLAAAARECAADPDGAA</sequence>
<keyword evidence="2" id="KW-1185">Reference proteome</keyword>
<dbReference type="Proteomes" id="UP000589036">
    <property type="component" value="Unassembled WGS sequence"/>
</dbReference>
<dbReference type="Pfam" id="PF14100">
    <property type="entry name" value="DUF6807"/>
    <property type="match status" value="1"/>
</dbReference>
<gene>
    <name evidence="1" type="ORF">HDA32_002319</name>
</gene>
<dbReference type="RefSeq" id="WP_179643192.1">
    <property type="nucleotide sequence ID" value="NZ_BAAAYY010000009.1"/>
</dbReference>
<proteinExistence type="predicted"/>
<evidence type="ECO:0008006" key="3">
    <source>
        <dbReference type="Google" id="ProtNLM"/>
    </source>
</evidence>
<dbReference type="AlphaFoldDB" id="A0A852TT61"/>
<comment type="caution">
    <text evidence="1">The sequence shown here is derived from an EMBL/GenBank/DDBJ whole genome shotgun (WGS) entry which is preliminary data.</text>
</comment>
<evidence type="ECO:0000313" key="1">
    <source>
        <dbReference type="EMBL" id="NYE47199.1"/>
    </source>
</evidence>
<organism evidence="1 2">
    <name type="scientific">Spinactinospora alkalitolerans</name>
    <dbReference type="NCBI Taxonomy" id="687207"/>
    <lineage>
        <taxon>Bacteria</taxon>
        <taxon>Bacillati</taxon>
        <taxon>Actinomycetota</taxon>
        <taxon>Actinomycetes</taxon>
        <taxon>Streptosporangiales</taxon>
        <taxon>Nocardiopsidaceae</taxon>
        <taxon>Spinactinospora</taxon>
    </lineage>
</organism>